<reference evidence="1" key="1">
    <citation type="submission" date="2023-05" db="EMBL/GenBank/DDBJ databases">
        <title>Cataloging the Phylogenetic Diversity of Human Bladder Bacteria.</title>
        <authorList>
            <person name="Du J."/>
        </authorList>
    </citation>
    <scope>NUCLEOTIDE SEQUENCE</scope>
    <source>
        <strain evidence="1">UMB9978</strain>
    </source>
</reference>
<dbReference type="RefSeq" id="WP_285327299.1">
    <property type="nucleotide sequence ID" value="NZ_JASODW010000018.1"/>
</dbReference>
<gene>
    <name evidence="1" type="ORF">QP116_09415</name>
</gene>
<accession>A0AAP4C8L7</accession>
<evidence type="ECO:0000313" key="2">
    <source>
        <dbReference type="Proteomes" id="UP001240483"/>
    </source>
</evidence>
<protein>
    <submittedName>
        <fullName evidence="1">Uncharacterized protein</fullName>
    </submittedName>
</protein>
<dbReference type="AlphaFoldDB" id="A0AAP4C8L7"/>
<dbReference type="EMBL" id="JASODW010000018">
    <property type="protein sequence ID" value="MDK6275942.1"/>
    <property type="molecule type" value="Genomic_DNA"/>
</dbReference>
<evidence type="ECO:0000313" key="1">
    <source>
        <dbReference type="EMBL" id="MDK6275942.1"/>
    </source>
</evidence>
<proteinExistence type="predicted"/>
<organism evidence="1 2">
    <name type="scientific">Pseudoglutamicibacter cumminsii</name>
    <dbReference type="NCBI Taxonomy" id="156979"/>
    <lineage>
        <taxon>Bacteria</taxon>
        <taxon>Bacillati</taxon>
        <taxon>Actinomycetota</taxon>
        <taxon>Actinomycetes</taxon>
        <taxon>Micrococcales</taxon>
        <taxon>Micrococcaceae</taxon>
        <taxon>Pseudoglutamicibacter</taxon>
    </lineage>
</organism>
<comment type="caution">
    <text evidence="1">The sequence shown here is derived from an EMBL/GenBank/DDBJ whole genome shotgun (WGS) entry which is preliminary data.</text>
</comment>
<sequence>MNVIGEKAQLEELAQILGTDLPGSNKILEDATATFTLILSDSDREARGWRSERSIEVLAWVVRWTWQSMTRGPRPQEATIFQIIEGGRSAGEGWAYARQYVAKTALTTEEAQLTAELLAVGAFPQVVAEKEL</sequence>
<name>A0AAP4C8L7_9MICC</name>
<dbReference type="Proteomes" id="UP001240483">
    <property type="component" value="Unassembled WGS sequence"/>
</dbReference>